<dbReference type="SUPFAM" id="SSF46565">
    <property type="entry name" value="Chaperone J-domain"/>
    <property type="match status" value="1"/>
</dbReference>
<gene>
    <name evidence="3" type="ORF">FIE12Z_4323</name>
</gene>
<dbReference type="PROSITE" id="PS50076">
    <property type="entry name" value="DNAJ_2"/>
    <property type="match status" value="1"/>
</dbReference>
<feature type="domain" description="J" evidence="2">
    <location>
        <begin position="159"/>
        <end position="222"/>
    </location>
</feature>
<evidence type="ECO:0000256" key="1">
    <source>
        <dbReference type="SAM" id="MobiDB-lite"/>
    </source>
</evidence>
<feature type="compositionally biased region" description="Polar residues" evidence="1">
    <location>
        <begin position="406"/>
        <end position="416"/>
    </location>
</feature>
<sequence length="706" mass="80449">MAPSTSAAGGYKPPSIEDVGERINHDRQSTNPSIPYSSSLHVIADPNLQEAIIAARPTIIESWLKNELKDARLKGLEAYRRRLSSEEQLTKIGATVSNEWKHGKRKTLGDITAQIRSNEVIEFFVEHALDMCMLKIESPKRDAREEIERILNVQKEHGNEYQILGIEQKITRSQLLQKRREILLAVHPDKNEDPDANNCAQAVNTAVDRLLKKNMASYEPPAGQPHSSGEHRDMWGPGAFGSESEDSDAEGPPEKPIPDIPDEIRKVHDHVSKYVNAYFSTFEEELPEIPKGIRKGNNKIKRLNDEASRPVHAYLVEEGVLHAIRKEQIRSIEVQRKKGPEEAEKHLQLFRQGYLKTSKHRAYQWPESWGEVMEEAIRQRLKEVDNDETRSGEHGEHSDTDMGDNVNGSSSLTTMGSDVGDEPRLTVVRPIQKLKPGHTLLGDKILGYRPMKRYNRYEGKHVISNMKFFVENPGSGVFNIYSAADIGQEAALAYHRLPDEEKNNVARYLDGVRNSELNPATYDRILGVCAKESVFEMTNRFPETWVHIAIKGDNDSSKAKIMNRTTFRAMVDNADKEIDLFYVRIGVEPPWSTTPFPDPQNSVRYIALEYPAPRRKALERHGRRIVKEGLVGQERRLSRQNLIDDRSSLARRSSHDEPEISMQGGGDDRLVRAFEQLTVMVKEQQKEQQKQRELLQSILPRLIEDR</sequence>
<dbReference type="AlphaFoldDB" id="A0A395MU73"/>
<protein>
    <submittedName>
        <fullName evidence="3">Dnaj domain-containing protein</fullName>
    </submittedName>
</protein>
<feature type="compositionally biased region" description="Basic and acidic residues" evidence="1">
    <location>
        <begin position="382"/>
        <end position="400"/>
    </location>
</feature>
<dbReference type="CDD" id="cd06257">
    <property type="entry name" value="DnaJ"/>
    <property type="match status" value="1"/>
</dbReference>
<dbReference type="EMBL" id="PXXK01000106">
    <property type="protein sequence ID" value="RFN51412.1"/>
    <property type="molecule type" value="Genomic_DNA"/>
</dbReference>
<evidence type="ECO:0000313" key="3">
    <source>
        <dbReference type="EMBL" id="RFN51412.1"/>
    </source>
</evidence>
<feature type="compositionally biased region" description="Basic and acidic residues" evidence="1">
    <location>
        <begin position="252"/>
        <end position="261"/>
    </location>
</feature>
<proteinExistence type="predicted"/>
<name>A0A395MU73_9HYPO</name>
<dbReference type="Gene3D" id="1.10.287.110">
    <property type="entry name" value="DnaJ domain"/>
    <property type="match status" value="1"/>
</dbReference>
<feature type="region of interest" description="Disordered" evidence="1">
    <location>
        <begin position="217"/>
        <end position="261"/>
    </location>
</feature>
<dbReference type="InterPro" id="IPR001623">
    <property type="entry name" value="DnaJ_domain"/>
</dbReference>
<keyword evidence="4" id="KW-1185">Reference proteome</keyword>
<comment type="caution">
    <text evidence="3">The sequence shown here is derived from an EMBL/GenBank/DDBJ whole genome shotgun (WGS) entry which is preliminary data.</text>
</comment>
<dbReference type="STRING" id="2594813.A0A395MU73"/>
<accession>A0A395MU73</accession>
<feature type="region of interest" description="Disordered" evidence="1">
    <location>
        <begin position="382"/>
        <end position="423"/>
    </location>
</feature>
<evidence type="ECO:0000259" key="2">
    <source>
        <dbReference type="PROSITE" id="PS50076"/>
    </source>
</evidence>
<dbReference type="InterPro" id="IPR036869">
    <property type="entry name" value="J_dom_sf"/>
</dbReference>
<feature type="region of interest" description="Disordered" evidence="1">
    <location>
        <begin position="647"/>
        <end position="667"/>
    </location>
</feature>
<dbReference type="Proteomes" id="UP000265631">
    <property type="component" value="Unassembled WGS sequence"/>
</dbReference>
<feature type="compositionally biased region" description="Basic and acidic residues" evidence="1">
    <location>
        <begin position="647"/>
        <end position="658"/>
    </location>
</feature>
<evidence type="ECO:0000313" key="4">
    <source>
        <dbReference type="Proteomes" id="UP000265631"/>
    </source>
</evidence>
<reference evidence="3 4" key="1">
    <citation type="journal article" date="2018" name="PLoS Pathog.">
        <title>Evolution of structural diversity of trichothecenes, a family of toxins produced by plant pathogenic and entomopathogenic fungi.</title>
        <authorList>
            <person name="Proctor R.H."/>
            <person name="McCormick S.P."/>
            <person name="Kim H.S."/>
            <person name="Cardoza R.E."/>
            <person name="Stanley A.M."/>
            <person name="Lindo L."/>
            <person name="Kelly A."/>
            <person name="Brown D.W."/>
            <person name="Lee T."/>
            <person name="Vaughan M.M."/>
            <person name="Alexander N.J."/>
            <person name="Busman M."/>
            <person name="Gutierrez S."/>
        </authorList>
    </citation>
    <scope>NUCLEOTIDE SEQUENCE [LARGE SCALE GENOMIC DNA]</scope>
    <source>
        <strain evidence="3 4">NRRL 13405</strain>
    </source>
</reference>
<organism evidence="3 4">
    <name type="scientific">Fusarium flagelliforme</name>
    <dbReference type="NCBI Taxonomy" id="2675880"/>
    <lineage>
        <taxon>Eukaryota</taxon>
        <taxon>Fungi</taxon>
        <taxon>Dikarya</taxon>
        <taxon>Ascomycota</taxon>
        <taxon>Pezizomycotina</taxon>
        <taxon>Sordariomycetes</taxon>
        <taxon>Hypocreomycetidae</taxon>
        <taxon>Hypocreales</taxon>
        <taxon>Nectriaceae</taxon>
        <taxon>Fusarium</taxon>
        <taxon>Fusarium incarnatum-equiseti species complex</taxon>
    </lineage>
</organism>